<dbReference type="STRING" id="364197.SAMN05216296_0510"/>
<dbReference type="Pfam" id="PF00561">
    <property type="entry name" value="Abhydrolase_1"/>
    <property type="match status" value="1"/>
</dbReference>
<keyword evidence="3" id="KW-1185">Reference proteome</keyword>
<keyword evidence="2" id="KW-0378">Hydrolase</keyword>
<dbReference type="PANTHER" id="PTHR46438:SF11">
    <property type="entry name" value="LIPASE-RELATED"/>
    <property type="match status" value="1"/>
</dbReference>
<name>A0A1H2E9I7_9PSED</name>
<dbReference type="Proteomes" id="UP000243232">
    <property type="component" value="Chromosome I"/>
</dbReference>
<dbReference type="SUPFAM" id="SSF53474">
    <property type="entry name" value="alpha/beta-Hydrolases"/>
    <property type="match status" value="1"/>
</dbReference>
<feature type="domain" description="AB hydrolase-1" evidence="1">
    <location>
        <begin position="31"/>
        <end position="133"/>
    </location>
</feature>
<dbReference type="OrthoDB" id="5853561at2"/>
<evidence type="ECO:0000313" key="3">
    <source>
        <dbReference type="Proteomes" id="UP000243232"/>
    </source>
</evidence>
<dbReference type="InterPro" id="IPR000073">
    <property type="entry name" value="AB_hydrolase_1"/>
</dbReference>
<sequence length="297" mass="31963">MNQAVTHPGMTSRTVTVGKRKIFISETGTGYPLLMLHGGGAGASGLSNYSRNIAALARHFRVLVADMPGYGQSSKGVDRNDTFGDLAQSMLGLLDQLHIQQAHVVGNSLGGACALRMALEAPQRVSALVLMGPGGVGTTRGLPTAGLKQLLNYYKGSGPSREKITRFIRDYLVYDASQVTDAMIEERYRASIDPEVIAAPPLRGPNSLKTAIRMDFTRDPRLSSCPVPTLVLWGIEDKVNRPSGGAALQKTMPACDLYLFCKTGHWVQWERAEEFNAVVTSYLAVRTPVSASPRSGA</sequence>
<evidence type="ECO:0000259" key="1">
    <source>
        <dbReference type="Pfam" id="PF00561"/>
    </source>
</evidence>
<dbReference type="InterPro" id="IPR029058">
    <property type="entry name" value="AB_hydrolase_fold"/>
</dbReference>
<dbReference type="PRINTS" id="PR00412">
    <property type="entry name" value="EPOXHYDRLASE"/>
</dbReference>
<dbReference type="InterPro" id="IPR000639">
    <property type="entry name" value="Epox_hydrolase-like"/>
</dbReference>
<protein>
    <submittedName>
        <fullName evidence="2">4,5:9,10-diseco-3-hydroxy-5,9,17-trioxoandrosta-1(10),2-diene-4-oate hydrolase</fullName>
    </submittedName>
</protein>
<accession>A0A1H2E9I7</accession>
<dbReference type="PANTHER" id="PTHR46438">
    <property type="entry name" value="ALPHA/BETA-HYDROLASES SUPERFAMILY PROTEIN"/>
    <property type="match status" value="1"/>
</dbReference>
<organism evidence="2 3">
    <name type="scientific">Pseudomonas pohangensis</name>
    <dbReference type="NCBI Taxonomy" id="364197"/>
    <lineage>
        <taxon>Bacteria</taxon>
        <taxon>Pseudomonadati</taxon>
        <taxon>Pseudomonadota</taxon>
        <taxon>Gammaproteobacteria</taxon>
        <taxon>Pseudomonadales</taxon>
        <taxon>Pseudomonadaceae</taxon>
        <taxon>Pseudomonas</taxon>
    </lineage>
</organism>
<evidence type="ECO:0000313" key="2">
    <source>
        <dbReference type="EMBL" id="SDT91348.1"/>
    </source>
</evidence>
<dbReference type="EMBL" id="LT629785">
    <property type="protein sequence ID" value="SDT91348.1"/>
    <property type="molecule type" value="Genomic_DNA"/>
</dbReference>
<dbReference type="GO" id="GO:0016787">
    <property type="term" value="F:hydrolase activity"/>
    <property type="evidence" value="ECO:0007669"/>
    <property type="project" value="UniProtKB-KW"/>
</dbReference>
<dbReference type="AlphaFoldDB" id="A0A1H2E9I7"/>
<dbReference type="PRINTS" id="PR00111">
    <property type="entry name" value="ABHYDROLASE"/>
</dbReference>
<proteinExistence type="predicted"/>
<dbReference type="Gene3D" id="3.40.50.1820">
    <property type="entry name" value="alpha/beta hydrolase"/>
    <property type="match status" value="1"/>
</dbReference>
<reference evidence="3" key="1">
    <citation type="submission" date="2016-10" db="EMBL/GenBank/DDBJ databases">
        <authorList>
            <person name="Varghese N."/>
            <person name="Submissions S."/>
        </authorList>
    </citation>
    <scope>NUCLEOTIDE SEQUENCE [LARGE SCALE GENOMIC DNA]</scope>
    <source>
        <strain evidence="3">DSM 17875</strain>
    </source>
</reference>
<gene>
    <name evidence="2" type="ORF">SAMN05216296_0510</name>
</gene>
<dbReference type="RefSeq" id="WP_090192941.1">
    <property type="nucleotide sequence ID" value="NZ_LT629785.1"/>
</dbReference>